<dbReference type="InterPro" id="IPR002569">
    <property type="entry name" value="Met_Sox_Rdtase_MsrA_dom"/>
</dbReference>
<evidence type="ECO:0000313" key="9">
    <source>
        <dbReference type="Proteomes" id="UP000186524"/>
    </source>
</evidence>
<evidence type="ECO:0000259" key="7">
    <source>
        <dbReference type="Pfam" id="PF01625"/>
    </source>
</evidence>
<dbReference type="EMBL" id="MRWQ01000003">
    <property type="protein sequence ID" value="OKL37700.1"/>
    <property type="molecule type" value="Genomic_DNA"/>
</dbReference>
<name>A0A1Q5P603_9BACI</name>
<comment type="catalytic activity">
    <reaction evidence="5">
        <text>L-methionyl-[protein] + [thioredoxin]-disulfide + H2O = L-methionyl-(S)-S-oxide-[protein] + [thioredoxin]-dithiol</text>
        <dbReference type="Rhea" id="RHEA:14217"/>
        <dbReference type="Rhea" id="RHEA-COMP:10698"/>
        <dbReference type="Rhea" id="RHEA-COMP:10700"/>
        <dbReference type="Rhea" id="RHEA-COMP:12313"/>
        <dbReference type="Rhea" id="RHEA-COMP:12315"/>
        <dbReference type="ChEBI" id="CHEBI:15377"/>
        <dbReference type="ChEBI" id="CHEBI:16044"/>
        <dbReference type="ChEBI" id="CHEBI:29950"/>
        <dbReference type="ChEBI" id="CHEBI:44120"/>
        <dbReference type="ChEBI" id="CHEBI:50058"/>
        <dbReference type="EC" id="1.8.4.11"/>
    </reaction>
</comment>
<evidence type="ECO:0000256" key="5">
    <source>
        <dbReference type="ARBA" id="ARBA00047806"/>
    </source>
</evidence>
<dbReference type="InterPro" id="IPR036509">
    <property type="entry name" value="Met_Sox_Rdtase_MsrA_sf"/>
</dbReference>
<feature type="domain" description="Peptide methionine sulphoxide reductase MsrA" evidence="7">
    <location>
        <begin position="24"/>
        <end position="161"/>
    </location>
</feature>
<evidence type="ECO:0000256" key="3">
    <source>
        <dbReference type="ARBA" id="ARBA00023002"/>
    </source>
</evidence>
<dbReference type="RefSeq" id="WP_073710497.1">
    <property type="nucleotide sequence ID" value="NZ_MRWQ01000003.1"/>
</dbReference>
<dbReference type="STRING" id="1714354.BLL40_03250"/>
<dbReference type="Pfam" id="PF01625">
    <property type="entry name" value="PMSR"/>
    <property type="match status" value="1"/>
</dbReference>
<dbReference type="FunFam" id="3.30.1060.10:FF:000004">
    <property type="entry name" value="Peptide methionine sulfoxide reductase A5"/>
    <property type="match status" value="1"/>
</dbReference>
<protein>
    <recommendedName>
        <fullName evidence="2">peptide-methionine (S)-S-oxide reductase</fullName>
        <ecNumber evidence="2">1.8.4.11</ecNumber>
    </recommendedName>
    <alternativeName>
        <fullName evidence="4">Peptide-methionine (S)-S-oxide reductase</fullName>
    </alternativeName>
</protein>
<comment type="similarity">
    <text evidence="1">Belongs to the MsrA Met sulfoxide reductase family.</text>
</comment>
<comment type="catalytic activity">
    <reaction evidence="6">
        <text>[thioredoxin]-disulfide + L-methionine + H2O = L-methionine (S)-S-oxide + [thioredoxin]-dithiol</text>
        <dbReference type="Rhea" id="RHEA:19993"/>
        <dbReference type="Rhea" id="RHEA-COMP:10698"/>
        <dbReference type="Rhea" id="RHEA-COMP:10700"/>
        <dbReference type="ChEBI" id="CHEBI:15377"/>
        <dbReference type="ChEBI" id="CHEBI:29950"/>
        <dbReference type="ChEBI" id="CHEBI:50058"/>
        <dbReference type="ChEBI" id="CHEBI:57844"/>
        <dbReference type="ChEBI" id="CHEBI:58772"/>
        <dbReference type="EC" id="1.8.4.11"/>
    </reaction>
</comment>
<gene>
    <name evidence="8" type="ORF">BLL40_03250</name>
</gene>
<sequence length="227" mass="26573">MNHNEKTISSIEAEWHSQLTRIETATFGMGCFWGPDARFGHLPGIIRTRVGFAGGTKESPTYRSMGDHTETIEVDFNPEMLSFEEILHVFWNNHTSTNRVNYKERQYMSILFYHDEQQKEAILNVKKELEDERKETIETEVVPYSGFALAEAHHQKYYLKRFSIAIDLLNTHYPSVDAFTHSTLIARLNGFVREFGTLNDIKNEVSEWNIREDSREIVLNILKNIRW</sequence>
<evidence type="ECO:0000256" key="1">
    <source>
        <dbReference type="ARBA" id="ARBA00005591"/>
    </source>
</evidence>
<dbReference type="InterPro" id="IPR050162">
    <property type="entry name" value="MsrA_MetSO_reductase"/>
</dbReference>
<dbReference type="SUPFAM" id="SSF55068">
    <property type="entry name" value="Peptide methionine sulfoxide reductase"/>
    <property type="match status" value="1"/>
</dbReference>
<evidence type="ECO:0000313" key="8">
    <source>
        <dbReference type="EMBL" id="OKL37700.1"/>
    </source>
</evidence>
<dbReference type="GO" id="GO:0034599">
    <property type="term" value="P:cellular response to oxidative stress"/>
    <property type="evidence" value="ECO:0007669"/>
    <property type="project" value="TreeGrafter"/>
</dbReference>
<comment type="caution">
    <text evidence="8">The sequence shown here is derived from an EMBL/GenBank/DDBJ whole genome shotgun (WGS) entry which is preliminary data.</text>
</comment>
<reference evidence="8 9" key="1">
    <citation type="submission" date="2016-12" db="EMBL/GenBank/DDBJ databases">
        <title>Domibacillus sp. SAOS 44 whole genome sequencing.</title>
        <authorList>
            <person name="Verma A."/>
            <person name="Krishnamurthi S."/>
        </authorList>
    </citation>
    <scope>NUCLEOTIDE SEQUENCE [LARGE SCALE GENOMIC DNA]</scope>
    <source>
        <strain evidence="8 9">SAOS 44</strain>
    </source>
</reference>
<dbReference type="EC" id="1.8.4.11" evidence="2"/>
<accession>A0A1Q5P603</accession>
<evidence type="ECO:0000256" key="2">
    <source>
        <dbReference type="ARBA" id="ARBA00012502"/>
    </source>
</evidence>
<organism evidence="8 9">
    <name type="scientific">Domibacillus mangrovi</name>
    <dbReference type="NCBI Taxonomy" id="1714354"/>
    <lineage>
        <taxon>Bacteria</taxon>
        <taxon>Bacillati</taxon>
        <taxon>Bacillota</taxon>
        <taxon>Bacilli</taxon>
        <taxon>Bacillales</taxon>
        <taxon>Bacillaceae</taxon>
        <taxon>Domibacillus</taxon>
    </lineage>
</organism>
<dbReference type="PANTHER" id="PTHR42799">
    <property type="entry name" value="MITOCHONDRIAL PEPTIDE METHIONINE SULFOXIDE REDUCTASE"/>
    <property type="match status" value="1"/>
</dbReference>
<dbReference type="Gene3D" id="3.30.1060.10">
    <property type="entry name" value="Peptide methionine sulphoxide reductase MsrA"/>
    <property type="match status" value="1"/>
</dbReference>
<dbReference type="GO" id="GO:0008113">
    <property type="term" value="F:peptide-methionine (S)-S-oxide reductase activity"/>
    <property type="evidence" value="ECO:0007669"/>
    <property type="project" value="UniProtKB-EC"/>
</dbReference>
<dbReference type="AlphaFoldDB" id="A0A1Q5P603"/>
<keyword evidence="3" id="KW-0560">Oxidoreductase</keyword>
<keyword evidence="9" id="KW-1185">Reference proteome</keyword>
<evidence type="ECO:0000256" key="6">
    <source>
        <dbReference type="ARBA" id="ARBA00048782"/>
    </source>
</evidence>
<dbReference type="GO" id="GO:0033744">
    <property type="term" value="F:L-methionine:thioredoxin-disulfide S-oxidoreductase activity"/>
    <property type="evidence" value="ECO:0007669"/>
    <property type="project" value="RHEA"/>
</dbReference>
<dbReference type="GO" id="GO:0005737">
    <property type="term" value="C:cytoplasm"/>
    <property type="evidence" value="ECO:0007669"/>
    <property type="project" value="TreeGrafter"/>
</dbReference>
<proteinExistence type="inferred from homology"/>
<dbReference type="PANTHER" id="PTHR42799:SF13">
    <property type="entry name" value="PEPTIDE METHIONINE SULFOXIDE REDUCTASE"/>
    <property type="match status" value="1"/>
</dbReference>
<dbReference type="Proteomes" id="UP000186524">
    <property type="component" value="Unassembled WGS sequence"/>
</dbReference>
<evidence type="ECO:0000256" key="4">
    <source>
        <dbReference type="ARBA" id="ARBA00030643"/>
    </source>
</evidence>
<dbReference type="OrthoDB" id="4174719at2"/>
<dbReference type="NCBIfam" id="TIGR00401">
    <property type="entry name" value="msrA"/>
    <property type="match status" value="1"/>
</dbReference>